<feature type="chain" id="PRO_5013285389" description="Invertebrate defensins family profile domain-containing protein" evidence="1">
    <location>
        <begin position="20"/>
        <end position="89"/>
    </location>
</feature>
<dbReference type="Pfam" id="PF16839">
    <property type="entry name" value="Antimicrobial25"/>
    <property type="match status" value="1"/>
</dbReference>
<dbReference type="EMBL" id="LIAE01006917">
    <property type="protein sequence ID" value="PAV83857.1"/>
    <property type="molecule type" value="Genomic_DNA"/>
</dbReference>
<dbReference type="InterPro" id="IPR038204">
    <property type="entry name" value="Abf-1/2_sf"/>
</dbReference>
<feature type="signal peptide" evidence="1">
    <location>
        <begin position="1"/>
        <end position="19"/>
    </location>
</feature>
<accession>A0A2A2LCS5</accession>
<dbReference type="AlphaFoldDB" id="A0A2A2LCS5"/>
<dbReference type="OrthoDB" id="5786696at2759"/>
<reference evidence="2 3" key="1">
    <citation type="journal article" date="2017" name="Curr. Biol.">
        <title>Genome architecture and evolution of a unichromosomal asexual nematode.</title>
        <authorList>
            <person name="Fradin H."/>
            <person name="Zegar C."/>
            <person name="Gutwein M."/>
            <person name="Lucas J."/>
            <person name="Kovtun M."/>
            <person name="Corcoran D."/>
            <person name="Baugh L.R."/>
            <person name="Kiontke K."/>
            <person name="Gunsalus K."/>
            <person name="Fitch D.H."/>
            <person name="Piano F."/>
        </authorList>
    </citation>
    <scope>NUCLEOTIDE SEQUENCE [LARGE SCALE GENOMIC DNA]</scope>
    <source>
        <strain evidence="2">PF1309</strain>
    </source>
</reference>
<sequence length="89" mass="9432">MRAFLVILFAVVALQFVSADIDFSTCARMDVPILNKVARGLCITSCSAQNCGTGYCEKRSGRPTCVCSRCADGGNVPLDQLVKGKGKGK</sequence>
<dbReference type="PANTHER" id="PTHR37971">
    <property type="entry name" value="ANTIBACTERIAL FACTOR-RELATED PEPTIDE 1-RELATED"/>
    <property type="match status" value="1"/>
</dbReference>
<dbReference type="GO" id="GO:0098542">
    <property type="term" value="P:defense response to other organism"/>
    <property type="evidence" value="ECO:0007669"/>
    <property type="project" value="InterPro"/>
</dbReference>
<gene>
    <name evidence="2" type="ORF">WR25_19594</name>
</gene>
<dbReference type="Proteomes" id="UP000218231">
    <property type="component" value="Unassembled WGS sequence"/>
</dbReference>
<proteinExistence type="predicted"/>
<dbReference type="InterPro" id="IPR031770">
    <property type="entry name" value="Abf-1/2"/>
</dbReference>
<keyword evidence="1" id="KW-0732">Signal</keyword>
<dbReference type="PANTHER" id="PTHR37971:SF1">
    <property type="entry name" value="ANTIBACTERIAL FACTOR-RELATED PEPTIDE 1-RELATED"/>
    <property type="match status" value="1"/>
</dbReference>
<evidence type="ECO:0000313" key="3">
    <source>
        <dbReference type="Proteomes" id="UP000218231"/>
    </source>
</evidence>
<protein>
    <recommendedName>
        <fullName evidence="4">Invertebrate defensins family profile domain-containing protein</fullName>
    </recommendedName>
</protein>
<dbReference type="Gene3D" id="3.30.30.110">
    <property type="entry name" value="Antibacterial factor-related peptide"/>
    <property type="match status" value="1"/>
</dbReference>
<evidence type="ECO:0000313" key="2">
    <source>
        <dbReference type="EMBL" id="PAV83857.1"/>
    </source>
</evidence>
<organism evidence="2 3">
    <name type="scientific">Diploscapter pachys</name>
    <dbReference type="NCBI Taxonomy" id="2018661"/>
    <lineage>
        <taxon>Eukaryota</taxon>
        <taxon>Metazoa</taxon>
        <taxon>Ecdysozoa</taxon>
        <taxon>Nematoda</taxon>
        <taxon>Chromadorea</taxon>
        <taxon>Rhabditida</taxon>
        <taxon>Rhabditina</taxon>
        <taxon>Rhabditomorpha</taxon>
        <taxon>Rhabditoidea</taxon>
        <taxon>Rhabditidae</taxon>
        <taxon>Diploscapter</taxon>
    </lineage>
</organism>
<keyword evidence="3" id="KW-1185">Reference proteome</keyword>
<name>A0A2A2LCS5_9BILA</name>
<comment type="caution">
    <text evidence="2">The sequence shown here is derived from an EMBL/GenBank/DDBJ whole genome shotgun (WGS) entry which is preliminary data.</text>
</comment>
<evidence type="ECO:0000256" key="1">
    <source>
        <dbReference type="SAM" id="SignalP"/>
    </source>
</evidence>
<evidence type="ECO:0008006" key="4">
    <source>
        <dbReference type="Google" id="ProtNLM"/>
    </source>
</evidence>